<name>A0A2H3JIB3_WOLCO</name>
<protein>
    <submittedName>
        <fullName evidence="1">Uncharacterized protein</fullName>
    </submittedName>
</protein>
<dbReference type="OrthoDB" id="3208495at2759"/>
<sequence>YEPFPNASLFMLMEWVNSSSNLRSSKQIEALLQILIHSDFDIQHLIGINIACESSRLDEFRKTNGALRSTDGWIETSVHLHVPKEGIHHTSEDQAPMFEVHNIHYCPLLDIITAAFQGSDVDRYHWAPHRQFWHSGDSEAEYEDTRIYSELFNSNAMLEEDTKIQAVDPNPDDPEGSEAAMVPIMLWSDSTHLASFGSASLWPIYAYFGNPSKYICGWPSAHAAHHLAYMPPVSA</sequence>
<dbReference type="AlphaFoldDB" id="A0A2H3JIB3"/>
<keyword evidence="2" id="KW-1185">Reference proteome</keyword>
<dbReference type="Proteomes" id="UP000218811">
    <property type="component" value="Unassembled WGS sequence"/>
</dbReference>
<accession>A0A2H3JIB3</accession>
<dbReference type="Pfam" id="PF18759">
    <property type="entry name" value="Plavaka"/>
    <property type="match status" value="1"/>
</dbReference>
<evidence type="ECO:0000313" key="2">
    <source>
        <dbReference type="Proteomes" id="UP000218811"/>
    </source>
</evidence>
<reference evidence="1 2" key="1">
    <citation type="journal article" date="2012" name="Science">
        <title>The Paleozoic origin of enzymatic lignin decomposition reconstructed from 31 fungal genomes.</title>
        <authorList>
            <person name="Floudas D."/>
            <person name="Binder M."/>
            <person name="Riley R."/>
            <person name="Barry K."/>
            <person name="Blanchette R.A."/>
            <person name="Henrissat B."/>
            <person name="Martinez A.T."/>
            <person name="Otillar R."/>
            <person name="Spatafora J.W."/>
            <person name="Yadav J.S."/>
            <person name="Aerts A."/>
            <person name="Benoit I."/>
            <person name="Boyd A."/>
            <person name="Carlson A."/>
            <person name="Copeland A."/>
            <person name="Coutinho P.M."/>
            <person name="de Vries R.P."/>
            <person name="Ferreira P."/>
            <person name="Findley K."/>
            <person name="Foster B."/>
            <person name="Gaskell J."/>
            <person name="Glotzer D."/>
            <person name="Gorecki P."/>
            <person name="Heitman J."/>
            <person name="Hesse C."/>
            <person name="Hori C."/>
            <person name="Igarashi K."/>
            <person name="Jurgens J.A."/>
            <person name="Kallen N."/>
            <person name="Kersten P."/>
            <person name="Kohler A."/>
            <person name="Kuees U."/>
            <person name="Kumar T.K.A."/>
            <person name="Kuo A."/>
            <person name="LaButti K."/>
            <person name="Larrondo L.F."/>
            <person name="Lindquist E."/>
            <person name="Ling A."/>
            <person name="Lombard V."/>
            <person name="Lucas S."/>
            <person name="Lundell T."/>
            <person name="Martin R."/>
            <person name="McLaughlin D.J."/>
            <person name="Morgenstern I."/>
            <person name="Morin E."/>
            <person name="Murat C."/>
            <person name="Nagy L.G."/>
            <person name="Nolan M."/>
            <person name="Ohm R.A."/>
            <person name="Patyshakuliyeva A."/>
            <person name="Rokas A."/>
            <person name="Ruiz-Duenas F.J."/>
            <person name="Sabat G."/>
            <person name="Salamov A."/>
            <person name="Samejima M."/>
            <person name="Schmutz J."/>
            <person name="Slot J.C."/>
            <person name="St John F."/>
            <person name="Stenlid J."/>
            <person name="Sun H."/>
            <person name="Sun S."/>
            <person name="Syed K."/>
            <person name="Tsang A."/>
            <person name="Wiebenga A."/>
            <person name="Young D."/>
            <person name="Pisabarro A."/>
            <person name="Eastwood D.C."/>
            <person name="Martin F."/>
            <person name="Cullen D."/>
            <person name="Grigoriev I.V."/>
            <person name="Hibbett D.S."/>
        </authorList>
    </citation>
    <scope>NUCLEOTIDE SEQUENCE [LARGE SCALE GENOMIC DNA]</scope>
    <source>
        <strain evidence="1 2">MD-104</strain>
    </source>
</reference>
<dbReference type="OMA" id="NIACESS"/>
<organism evidence="1 2">
    <name type="scientific">Wolfiporia cocos (strain MD-104)</name>
    <name type="common">Brown rot fungus</name>
    <dbReference type="NCBI Taxonomy" id="742152"/>
    <lineage>
        <taxon>Eukaryota</taxon>
        <taxon>Fungi</taxon>
        <taxon>Dikarya</taxon>
        <taxon>Basidiomycota</taxon>
        <taxon>Agaricomycotina</taxon>
        <taxon>Agaricomycetes</taxon>
        <taxon>Polyporales</taxon>
        <taxon>Phaeolaceae</taxon>
        <taxon>Wolfiporia</taxon>
    </lineage>
</organism>
<dbReference type="STRING" id="742152.A0A2H3JIB3"/>
<dbReference type="InterPro" id="IPR041078">
    <property type="entry name" value="Plavaka"/>
</dbReference>
<evidence type="ECO:0000313" key="1">
    <source>
        <dbReference type="EMBL" id="PCH36414.1"/>
    </source>
</evidence>
<dbReference type="EMBL" id="KB467876">
    <property type="protein sequence ID" value="PCH36414.1"/>
    <property type="molecule type" value="Genomic_DNA"/>
</dbReference>
<feature type="non-terminal residue" evidence="1">
    <location>
        <position position="1"/>
    </location>
</feature>
<gene>
    <name evidence="1" type="ORF">WOLCODRAFT_82233</name>
</gene>
<proteinExistence type="predicted"/>